<proteinExistence type="predicted"/>
<organism evidence="2 3">
    <name type="scientific">Actinomycetospora succinea</name>
    <dbReference type="NCBI Taxonomy" id="663603"/>
    <lineage>
        <taxon>Bacteria</taxon>
        <taxon>Bacillati</taxon>
        <taxon>Actinomycetota</taxon>
        <taxon>Actinomycetes</taxon>
        <taxon>Pseudonocardiales</taxon>
        <taxon>Pseudonocardiaceae</taxon>
        <taxon>Actinomycetospora</taxon>
    </lineage>
</organism>
<dbReference type="RefSeq" id="WP_208114237.1">
    <property type="nucleotide sequence ID" value="NZ_BAABHR010000022.1"/>
</dbReference>
<evidence type="ECO:0000313" key="3">
    <source>
        <dbReference type="Proteomes" id="UP000295705"/>
    </source>
</evidence>
<feature type="transmembrane region" description="Helical" evidence="1">
    <location>
        <begin position="28"/>
        <end position="51"/>
    </location>
</feature>
<keyword evidence="1" id="KW-0812">Transmembrane</keyword>
<comment type="caution">
    <text evidence="2">The sequence shown here is derived from an EMBL/GenBank/DDBJ whole genome shotgun (WGS) entry which is preliminary data.</text>
</comment>
<dbReference type="Proteomes" id="UP000295705">
    <property type="component" value="Unassembled WGS sequence"/>
</dbReference>
<feature type="transmembrane region" description="Helical" evidence="1">
    <location>
        <begin position="90"/>
        <end position="113"/>
    </location>
</feature>
<dbReference type="EMBL" id="SNYO01000004">
    <property type="protein sequence ID" value="TDQ58669.1"/>
    <property type="molecule type" value="Genomic_DNA"/>
</dbReference>
<sequence>MAHAAGGPLGQGETPTVRIARGERRSTMLWQVLSAVALLAMGGIHLYLAMWGGTGGLLGNLFILNALGGLVLAIAVVITRGQLLVISTVLGLLFLAGTLAALVLALTVGLFGIESSLDYELAPTTLVVETVGTIVLLITTAMVLRRR</sequence>
<keyword evidence="1" id="KW-0472">Membrane</keyword>
<accession>A0A4R6VJH9</accession>
<keyword evidence="3" id="KW-1185">Reference proteome</keyword>
<keyword evidence="1" id="KW-1133">Transmembrane helix</keyword>
<protein>
    <submittedName>
        <fullName evidence="2">Uncharacterized protein</fullName>
    </submittedName>
</protein>
<gene>
    <name evidence="2" type="ORF">EV188_104416</name>
</gene>
<dbReference type="AlphaFoldDB" id="A0A4R6VJH9"/>
<name>A0A4R6VJH9_9PSEU</name>
<reference evidence="2 3" key="1">
    <citation type="submission" date="2019-03" db="EMBL/GenBank/DDBJ databases">
        <title>Genomic Encyclopedia of Type Strains, Phase IV (KMG-IV): sequencing the most valuable type-strain genomes for metagenomic binning, comparative biology and taxonomic classification.</title>
        <authorList>
            <person name="Goeker M."/>
        </authorList>
    </citation>
    <scope>NUCLEOTIDE SEQUENCE [LARGE SCALE GENOMIC DNA]</scope>
    <source>
        <strain evidence="2 3">DSM 45775</strain>
    </source>
</reference>
<evidence type="ECO:0000313" key="2">
    <source>
        <dbReference type="EMBL" id="TDQ58669.1"/>
    </source>
</evidence>
<feature type="transmembrane region" description="Helical" evidence="1">
    <location>
        <begin position="125"/>
        <end position="144"/>
    </location>
</feature>
<feature type="transmembrane region" description="Helical" evidence="1">
    <location>
        <begin position="57"/>
        <end position="78"/>
    </location>
</feature>
<evidence type="ECO:0000256" key="1">
    <source>
        <dbReference type="SAM" id="Phobius"/>
    </source>
</evidence>